<name>A0A3S1A4Y9_9BURK</name>
<dbReference type="OrthoDB" id="8688589at2"/>
<feature type="transmembrane region" description="Helical" evidence="1">
    <location>
        <begin position="44"/>
        <end position="62"/>
    </location>
</feature>
<evidence type="ECO:0000313" key="2">
    <source>
        <dbReference type="EMBL" id="MBB4223737.1"/>
    </source>
</evidence>
<keyword evidence="1" id="KW-1133">Transmembrane helix</keyword>
<reference evidence="3 4" key="1">
    <citation type="submission" date="2018-12" db="EMBL/GenBank/DDBJ databases">
        <title>The genome sequences of Variovorax guangxiensis DSM 27352.</title>
        <authorList>
            <person name="Gao J."/>
            <person name="Sun J."/>
        </authorList>
    </citation>
    <scope>NUCLEOTIDE SEQUENCE [LARGE SCALE GENOMIC DNA]</scope>
    <source>
        <strain evidence="3 4">DSM 27352</strain>
    </source>
</reference>
<keyword evidence="1" id="KW-0472">Membrane</keyword>
<dbReference type="Proteomes" id="UP000281118">
    <property type="component" value="Unassembled WGS sequence"/>
</dbReference>
<comment type="caution">
    <text evidence="3">The sequence shown here is derived from an EMBL/GenBank/DDBJ whole genome shotgun (WGS) entry which is preliminary data.</text>
</comment>
<feature type="transmembrane region" description="Helical" evidence="1">
    <location>
        <begin position="12"/>
        <end position="38"/>
    </location>
</feature>
<feature type="transmembrane region" description="Helical" evidence="1">
    <location>
        <begin position="128"/>
        <end position="145"/>
    </location>
</feature>
<protein>
    <submittedName>
        <fullName evidence="3">Uncharacterized protein</fullName>
    </submittedName>
</protein>
<dbReference type="AlphaFoldDB" id="A0A3S1A4Y9"/>
<evidence type="ECO:0000256" key="1">
    <source>
        <dbReference type="SAM" id="Phobius"/>
    </source>
</evidence>
<accession>A0A3S1A4Y9</accession>
<dbReference type="RefSeq" id="WP_126023676.1">
    <property type="nucleotide sequence ID" value="NZ_JACIFZ010000005.1"/>
</dbReference>
<evidence type="ECO:0000313" key="3">
    <source>
        <dbReference type="EMBL" id="RUR69573.1"/>
    </source>
</evidence>
<evidence type="ECO:0000313" key="4">
    <source>
        <dbReference type="Proteomes" id="UP000281118"/>
    </source>
</evidence>
<gene>
    <name evidence="3" type="ORF">EJP67_21190</name>
    <name evidence="2" type="ORF">GGD71_004523</name>
</gene>
<organism evidence="3 4">
    <name type="scientific">Variovorax guangxiensis</name>
    <dbReference type="NCBI Taxonomy" id="1775474"/>
    <lineage>
        <taxon>Bacteria</taxon>
        <taxon>Pseudomonadati</taxon>
        <taxon>Pseudomonadota</taxon>
        <taxon>Betaproteobacteria</taxon>
        <taxon>Burkholderiales</taxon>
        <taxon>Comamonadaceae</taxon>
        <taxon>Variovorax</taxon>
    </lineage>
</organism>
<sequence>MTDDNDRTTCAALAALLRAMALLALWGFALTCISALVLALTLRSLSTTATMGFGAVVILGALERYFAFRLRFDEALFDGLARNTVASLEALDRALSSLGLREPPPSQHAPRPLDDRVQGTRQLMQRHAIVVACQSALFLLALMTQDLS</sequence>
<dbReference type="EMBL" id="RXFT01000009">
    <property type="protein sequence ID" value="RUR69573.1"/>
    <property type="molecule type" value="Genomic_DNA"/>
</dbReference>
<proteinExistence type="predicted"/>
<evidence type="ECO:0000313" key="5">
    <source>
        <dbReference type="Proteomes" id="UP000524450"/>
    </source>
</evidence>
<reference evidence="2 5" key="2">
    <citation type="submission" date="2020-08" db="EMBL/GenBank/DDBJ databases">
        <title>Genomic Encyclopedia of Type Strains, Phase IV (KMG-V): Genome sequencing to study the core and pangenomes of soil and plant-associated prokaryotes.</title>
        <authorList>
            <person name="Whitman W."/>
        </authorList>
    </citation>
    <scope>NUCLEOTIDE SEQUENCE [LARGE SCALE GENOMIC DNA]</scope>
    <source>
        <strain evidence="2 5">34/80</strain>
    </source>
</reference>
<dbReference type="EMBL" id="JACIFZ010000005">
    <property type="protein sequence ID" value="MBB4223737.1"/>
    <property type="molecule type" value="Genomic_DNA"/>
</dbReference>
<dbReference type="Proteomes" id="UP000524450">
    <property type="component" value="Unassembled WGS sequence"/>
</dbReference>
<keyword evidence="1" id="KW-0812">Transmembrane</keyword>